<reference evidence="2" key="1">
    <citation type="journal article" date="2014" name="Front. Microbiol.">
        <title>High frequency of phylogenetically diverse reductive dehalogenase-homologous genes in deep subseafloor sedimentary metagenomes.</title>
        <authorList>
            <person name="Kawai M."/>
            <person name="Futagami T."/>
            <person name="Toyoda A."/>
            <person name="Takaki Y."/>
            <person name="Nishi S."/>
            <person name="Hori S."/>
            <person name="Arai W."/>
            <person name="Tsubouchi T."/>
            <person name="Morono Y."/>
            <person name="Uchiyama I."/>
            <person name="Ito T."/>
            <person name="Fujiyama A."/>
            <person name="Inagaki F."/>
            <person name="Takami H."/>
        </authorList>
    </citation>
    <scope>NUCLEOTIDE SEQUENCE</scope>
    <source>
        <strain evidence="2">Expedition CK06-06</strain>
    </source>
</reference>
<feature type="compositionally biased region" description="Acidic residues" evidence="1">
    <location>
        <begin position="130"/>
        <end position="143"/>
    </location>
</feature>
<feature type="region of interest" description="Disordered" evidence="1">
    <location>
        <begin position="124"/>
        <end position="143"/>
    </location>
</feature>
<evidence type="ECO:0000256" key="1">
    <source>
        <dbReference type="SAM" id="MobiDB-lite"/>
    </source>
</evidence>
<dbReference type="EMBL" id="BARU01010540">
    <property type="protein sequence ID" value="GAH34098.1"/>
    <property type="molecule type" value="Genomic_DNA"/>
</dbReference>
<proteinExistence type="predicted"/>
<feature type="non-terminal residue" evidence="2">
    <location>
        <position position="1"/>
    </location>
</feature>
<gene>
    <name evidence="2" type="ORF">S03H2_20067</name>
</gene>
<dbReference type="AlphaFoldDB" id="X1GM81"/>
<evidence type="ECO:0000313" key="2">
    <source>
        <dbReference type="EMBL" id="GAH34098.1"/>
    </source>
</evidence>
<protein>
    <submittedName>
        <fullName evidence="2">Uncharacterized protein</fullName>
    </submittedName>
</protein>
<sequence length="143" mass="16721">ANVIAHNTKLRALLERAAQLMRERNKIVPGYFIPINVVSRMIECREAILFSAVENVVAEKEMIENIRTDYRQATRPFKSALFKELDSFRFAEAAKRASKLERADYYRRLGETLAPGEWQRLRRMAREEREQGEETDGDEEVDD</sequence>
<accession>X1GM81</accession>
<comment type="caution">
    <text evidence="2">The sequence shown here is derived from an EMBL/GenBank/DDBJ whole genome shotgun (WGS) entry which is preliminary data.</text>
</comment>
<name>X1GM81_9ZZZZ</name>
<organism evidence="2">
    <name type="scientific">marine sediment metagenome</name>
    <dbReference type="NCBI Taxonomy" id="412755"/>
    <lineage>
        <taxon>unclassified sequences</taxon>
        <taxon>metagenomes</taxon>
        <taxon>ecological metagenomes</taxon>
    </lineage>
</organism>